<dbReference type="Proteomes" id="UP000008783">
    <property type="component" value="Unassembled WGS sequence"/>
</dbReference>
<keyword evidence="2" id="KW-1185">Reference proteome</keyword>
<gene>
    <name evidence="1" type="ORF">PGTG_06237</name>
</gene>
<dbReference type="VEuPathDB" id="FungiDB:PGTG_06237"/>
<dbReference type="AlphaFoldDB" id="E3K7F7"/>
<dbReference type="HOGENOM" id="CLU_2428103_0_0_1"/>
<dbReference type="KEGG" id="pgr:PGTG_06237"/>
<organism evidence="1 2">
    <name type="scientific">Puccinia graminis f. sp. tritici (strain CRL 75-36-700-3 / race SCCL)</name>
    <name type="common">Black stem rust fungus</name>
    <dbReference type="NCBI Taxonomy" id="418459"/>
    <lineage>
        <taxon>Eukaryota</taxon>
        <taxon>Fungi</taxon>
        <taxon>Dikarya</taxon>
        <taxon>Basidiomycota</taxon>
        <taxon>Pucciniomycotina</taxon>
        <taxon>Pucciniomycetes</taxon>
        <taxon>Pucciniales</taxon>
        <taxon>Pucciniaceae</taxon>
        <taxon>Puccinia</taxon>
    </lineage>
</organism>
<reference evidence="2" key="2">
    <citation type="journal article" date="2011" name="Proc. Natl. Acad. Sci. U.S.A.">
        <title>Obligate biotrophy features unraveled by the genomic analysis of rust fungi.</title>
        <authorList>
            <person name="Duplessis S."/>
            <person name="Cuomo C.A."/>
            <person name="Lin Y.-C."/>
            <person name="Aerts A."/>
            <person name="Tisserant E."/>
            <person name="Veneault-Fourrey C."/>
            <person name="Joly D.L."/>
            <person name="Hacquard S."/>
            <person name="Amselem J."/>
            <person name="Cantarel B.L."/>
            <person name="Chiu R."/>
            <person name="Coutinho P.M."/>
            <person name="Feau N."/>
            <person name="Field M."/>
            <person name="Frey P."/>
            <person name="Gelhaye E."/>
            <person name="Goldberg J."/>
            <person name="Grabherr M.G."/>
            <person name="Kodira C.D."/>
            <person name="Kohler A."/>
            <person name="Kuees U."/>
            <person name="Lindquist E.A."/>
            <person name="Lucas S.M."/>
            <person name="Mago R."/>
            <person name="Mauceli E."/>
            <person name="Morin E."/>
            <person name="Murat C."/>
            <person name="Pangilinan J.L."/>
            <person name="Park R."/>
            <person name="Pearson M."/>
            <person name="Quesneville H."/>
            <person name="Rouhier N."/>
            <person name="Sakthikumar S."/>
            <person name="Salamov A.A."/>
            <person name="Schmutz J."/>
            <person name="Selles B."/>
            <person name="Shapiro H."/>
            <person name="Tanguay P."/>
            <person name="Tuskan G.A."/>
            <person name="Henrissat B."/>
            <person name="Van de Peer Y."/>
            <person name="Rouze P."/>
            <person name="Ellis J.G."/>
            <person name="Dodds P.N."/>
            <person name="Schein J.E."/>
            <person name="Zhong S."/>
            <person name="Hamelin R.C."/>
            <person name="Grigoriev I.V."/>
            <person name="Szabo L.J."/>
            <person name="Martin F."/>
        </authorList>
    </citation>
    <scope>NUCLEOTIDE SEQUENCE [LARGE SCALE GENOMIC DNA]</scope>
    <source>
        <strain evidence="2">CRL 75-36-700-3 / race SCCL</strain>
    </source>
</reference>
<evidence type="ECO:0000313" key="2">
    <source>
        <dbReference type="Proteomes" id="UP000008783"/>
    </source>
</evidence>
<protein>
    <submittedName>
        <fullName evidence="1">Uncharacterized protein</fullName>
    </submittedName>
</protein>
<dbReference type="InParanoid" id="E3K7F7"/>
<sequence>MTNPTYKDLKTAKMFMKSPALAVTNVPVISKNRPLRQRLTTVILKFYLRLRHNTMTLGSLNRLLAWTTTAQEMSITGLELCRPINLNNYES</sequence>
<dbReference type="RefSeq" id="XP_003324700.2">
    <property type="nucleotide sequence ID" value="XM_003324652.2"/>
</dbReference>
<name>E3K7F7_PUCGT</name>
<accession>E3K7F7</accession>
<evidence type="ECO:0000313" key="1">
    <source>
        <dbReference type="EMBL" id="EFP80281.2"/>
    </source>
</evidence>
<dbReference type="EMBL" id="DS178275">
    <property type="protein sequence ID" value="EFP80281.2"/>
    <property type="molecule type" value="Genomic_DNA"/>
</dbReference>
<reference key="1">
    <citation type="submission" date="2007-01" db="EMBL/GenBank/DDBJ databases">
        <title>The Genome Sequence of Puccinia graminis f. sp. tritici Strain CRL 75-36-700-3.</title>
        <authorList>
            <consortium name="The Broad Institute Genome Sequencing Platform"/>
            <person name="Birren B."/>
            <person name="Lander E."/>
            <person name="Galagan J."/>
            <person name="Nusbaum C."/>
            <person name="Devon K."/>
            <person name="Cuomo C."/>
            <person name="Jaffe D."/>
            <person name="Butler J."/>
            <person name="Alvarez P."/>
            <person name="Gnerre S."/>
            <person name="Grabherr M."/>
            <person name="Mauceli E."/>
            <person name="Brockman W."/>
            <person name="Young S."/>
            <person name="LaButti K."/>
            <person name="Sykes S."/>
            <person name="DeCaprio D."/>
            <person name="Crawford M."/>
            <person name="Koehrsen M."/>
            <person name="Engels R."/>
            <person name="Montgomery P."/>
            <person name="Pearson M."/>
            <person name="Howarth C."/>
            <person name="Larson L."/>
            <person name="White J."/>
            <person name="Zeng Q."/>
            <person name="Kodira C."/>
            <person name="Yandava C."/>
            <person name="Alvarado L."/>
            <person name="O'Leary S."/>
            <person name="Szabo L."/>
            <person name="Dean R."/>
            <person name="Schein J."/>
        </authorList>
    </citation>
    <scope>NUCLEOTIDE SEQUENCE</scope>
    <source>
        <strain>CRL 75-36-700-3</strain>
    </source>
</reference>
<proteinExistence type="predicted"/>
<dbReference type="GeneID" id="10539287"/>